<dbReference type="InterPro" id="IPR054573">
    <property type="entry name" value="PP2A/SF3B1-like_HEAT"/>
</dbReference>
<accession>A0A0J9SCL5</accession>
<dbReference type="Pfam" id="PF22646">
    <property type="entry name" value="PPP2R1A-like_HEAT"/>
    <property type="match status" value="1"/>
</dbReference>
<dbReference type="FunFam" id="1.25.10.10:FF:000088">
    <property type="entry name" value="Splicing factor 3b, subunit 1"/>
    <property type="match status" value="1"/>
</dbReference>
<dbReference type="EMBL" id="KQ234274">
    <property type="protein sequence ID" value="KMZ80704.1"/>
    <property type="molecule type" value="Genomic_DNA"/>
</dbReference>
<dbReference type="OrthoDB" id="438939at2759"/>
<dbReference type="GO" id="GO:0000245">
    <property type="term" value="P:spliceosomal complex assembly"/>
    <property type="evidence" value="ECO:0007669"/>
    <property type="project" value="InterPro"/>
</dbReference>
<organism evidence="11 12">
    <name type="scientific">Plasmodium vivax India VII</name>
    <dbReference type="NCBI Taxonomy" id="1077284"/>
    <lineage>
        <taxon>Eukaryota</taxon>
        <taxon>Sar</taxon>
        <taxon>Alveolata</taxon>
        <taxon>Apicomplexa</taxon>
        <taxon>Aconoidasida</taxon>
        <taxon>Haemosporida</taxon>
        <taxon>Plasmodiidae</taxon>
        <taxon>Plasmodium</taxon>
        <taxon>Plasmodium (Plasmodium)</taxon>
    </lineage>
</organism>
<evidence type="ECO:0000256" key="7">
    <source>
        <dbReference type="ARBA" id="ARBA00023242"/>
    </source>
</evidence>
<gene>
    <name evidence="11" type="ORF">PVIIG_03071</name>
</gene>
<dbReference type="SUPFAM" id="SSF48371">
    <property type="entry name" value="ARM repeat"/>
    <property type="match status" value="1"/>
</dbReference>
<keyword evidence="3" id="KW-0507">mRNA processing</keyword>
<proteinExistence type="inferred from homology"/>
<dbReference type="InterPro" id="IPR038737">
    <property type="entry name" value="SF3b_su1-like"/>
</dbReference>
<feature type="compositionally biased region" description="Low complexity" evidence="8">
    <location>
        <begin position="167"/>
        <end position="177"/>
    </location>
</feature>
<feature type="region of interest" description="Disordered" evidence="8">
    <location>
        <begin position="162"/>
        <end position="253"/>
    </location>
</feature>
<dbReference type="FunFam" id="1.25.10.10:FF:000039">
    <property type="entry name" value="Splicing factor 3B subunit 1"/>
    <property type="match status" value="1"/>
</dbReference>
<feature type="compositionally biased region" description="Basic and acidic residues" evidence="8">
    <location>
        <begin position="1"/>
        <end position="14"/>
    </location>
</feature>
<dbReference type="GO" id="GO:0005681">
    <property type="term" value="C:spliceosomal complex"/>
    <property type="evidence" value="ECO:0007669"/>
    <property type="project" value="UniProtKB-KW"/>
</dbReference>
<evidence type="ECO:0000256" key="6">
    <source>
        <dbReference type="ARBA" id="ARBA00023187"/>
    </source>
</evidence>
<keyword evidence="5" id="KW-0677">Repeat</keyword>
<feature type="region of interest" description="Disordered" evidence="8">
    <location>
        <begin position="1"/>
        <end position="40"/>
    </location>
</feature>
<dbReference type="InterPro" id="IPR011989">
    <property type="entry name" value="ARM-like"/>
</dbReference>
<feature type="compositionally biased region" description="Basic and acidic residues" evidence="8">
    <location>
        <begin position="215"/>
        <end position="235"/>
    </location>
</feature>
<evidence type="ECO:0000259" key="10">
    <source>
        <dbReference type="Pfam" id="PF22646"/>
    </source>
</evidence>
<keyword evidence="7" id="KW-0539">Nucleus</keyword>
<comment type="subcellular location">
    <subcellularLocation>
        <location evidence="1">Nucleus</location>
    </subcellularLocation>
</comment>
<feature type="domain" description="Splicing factor 3B subunit 1" evidence="9">
    <location>
        <begin position="264"/>
        <end position="424"/>
    </location>
</feature>
<dbReference type="Pfam" id="PF08920">
    <property type="entry name" value="SF3b1"/>
    <property type="match status" value="1"/>
</dbReference>
<evidence type="ECO:0000313" key="11">
    <source>
        <dbReference type="EMBL" id="KMZ80704.1"/>
    </source>
</evidence>
<evidence type="ECO:0000256" key="8">
    <source>
        <dbReference type="SAM" id="MobiDB-lite"/>
    </source>
</evidence>
<evidence type="ECO:0000256" key="4">
    <source>
        <dbReference type="ARBA" id="ARBA00022728"/>
    </source>
</evidence>
<evidence type="ECO:0000256" key="3">
    <source>
        <dbReference type="ARBA" id="ARBA00022664"/>
    </source>
</evidence>
<feature type="domain" description="Phosphatase PP2A regulatory subunit A/Splicing factor 3B subunit 1-like HEAT repeat" evidence="10">
    <location>
        <begin position="1144"/>
        <end position="1220"/>
    </location>
</feature>
<evidence type="ECO:0000256" key="5">
    <source>
        <dbReference type="ARBA" id="ARBA00022737"/>
    </source>
</evidence>
<evidence type="ECO:0000256" key="1">
    <source>
        <dbReference type="ARBA" id="ARBA00004123"/>
    </source>
</evidence>
<evidence type="ECO:0000313" key="12">
    <source>
        <dbReference type="Proteomes" id="UP000053562"/>
    </source>
</evidence>
<comment type="similarity">
    <text evidence="2">Belongs to the SF3B1 family.</text>
</comment>
<evidence type="ECO:0000256" key="2">
    <source>
        <dbReference type="ARBA" id="ARBA00005754"/>
    </source>
</evidence>
<evidence type="ECO:0000259" key="9">
    <source>
        <dbReference type="Pfam" id="PF08920"/>
    </source>
</evidence>
<dbReference type="GO" id="GO:0003729">
    <property type="term" value="F:mRNA binding"/>
    <property type="evidence" value="ECO:0007669"/>
    <property type="project" value="InterPro"/>
</dbReference>
<keyword evidence="4" id="KW-0747">Spliceosome</keyword>
<dbReference type="PANTHER" id="PTHR12097">
    <property type="entry name" value="SPLICING FACTOR 3B, SUBUNIT 1-RELATED"/>
    <property type="match status" value="1"/>
</dbReference>
<sequence length="1360" mass="150705">MGAKRSEYDAGKREGGKKHNYGHEEMNGGTLGGAHGGGRLGGEVQYDLEIETHLEEEDSANRVGSGPVGTVAPVSGARRNHINVGTLKDEVVQNDLNNDHLDDEALGLVKDKSIKRRENEFQRRKYDYMLSPGRADPFGEKSPSPGERTYADVMMGINNESHKRKLASSASSSAAKGAAKEADAGGNRKMRWGVAEGDGAGRESGEVATSSRANEGVKKEQGKSKWDVLSEEESKSTSFGNMPTPAPAKWVDTPLVLNDGGAVKRKKISRWDKVGEGTTASAADGLAQSDLMKTPRVVAAGGVALGGMAAGGMAAGGATPGGLLKTPYLVPGSGNFVNTPYVVNQLGNAPAMFTPMMTPGVASLATDSIIRMKIKNEMEIRNRPLTDEDLDELLPSEGYEIVQPPEEYEAIRRNKLKAFFKTVASAAGTPLLVGSGATGVATSLQGDKTGEHPPGGLQTLYANNSRMDGTLLSGTPFYELPTATATQLKDAEGGGDAQTLLQSRQLEITNPQLLSELKYVQLKSEDFIYFSKLFQTVDESDLSQDELKERKLMILLLKIKNGTPSVRRTALRAITDKVKELGPETLFNLILPLMMHNTLEDQERHLLVKVIDRILFKLDDLVRPYVHKILVVIEPLLIDEDYYARVEGREIISNLAKAAGLATMIGIMRPDIDHPDEYVRNTTARAFAVVASALGIPSLILFLKAVCQSKKNWEARHTGIKIVQQIAILMGCAVLPHLRQLVSIVAHGLHDEQQKVKTITALAIAALAEAAAPYGIEAFDSVLRPLWKGITEHRGKVLAAFLKAIGLIIPLMDPYHASYYTREVMVILINEFNSPDEEMKKVVLKCVKQCIQTEGIERDYINQEVVNPFFEKFWVLRSSHDKRNLHLIVETTVEISNKIGGAVVIARIVDDLKDPSEQFRKMVMQTIQSIVNNQGVDDIDQTLEEQLIDGILYAFQEQASEDYYVLLNSFDAIVNKLQIRMKPYLPQIAGIIRWRLNTPLPKIRQQSAELIARIANLMHLCEEHQMLGHLALYLYEYLGEEYPEVLGNIIGALKSIVVVLGVQNMTPPIKDLLPRVTPILKNRHEKVQENVIDLIGIIADKGGDLVSPKEWDRICFDLIELLKSNKKLIRRATIQTFGYIARTIGPFEVLTVLLNNLRVQERQLRVCTTVAIAIVADTCLPYSVLAALMNEYRTQDLNVQNGVLKALSFMFEYIGEIAKDYVYAVVPLLEHALMDRDLVHRQIATWACKHLALGCFGLNREDALIHLLNYVWPNIFETSPHLIQAVIDSIDGFRVALGPAIIFQYLVQGIFHPSRKVREIYWKIYNNVYIGHQDSLVPVYPPFERLADSNFARDELRYTL</sequence>
<dbReference type="InterPro" id="IPR015016">
    <property type="entry name" value="SF3b_su1"/>
</dbReference>
<keyword evidence="6" id="KW-0508">mRNA splicing</keyword>
<feature type="compositionally biased region" description="Gly residues" evidence="8">
    <location>
        <begin position="29"/>
        <end position="40"/>
    </location>
</feature>
<dbReference type="InterPro" id="IPR016024">
    <property type="entry name" value="ARM-type_fold"/>
</dbReference>
<dbReference type="Proteomes" id="UP000053562">
    <property type="component" value="Unassembled WGS sequence"/>
</dbReference>
<name>A0A0J9SCL5_PLAVI</name>
<reference evidence="11 12" key="1">
    <citation type="submission" date="2011-08" db="EMBL/GenBank/DDBJ databases">
        <title>The Genome Sequence of Plasmodium vivax India VII.</title>
        <authorList>
            <consortium name="The Broad Institute Genome Sequencing Platform"/>
            <consortium name="The Broad Institute Genome Sequencing Center for Infectious Disease"/>
            <person name="Neafsey D."/>
            <person name="Carlton J."/>
            <person name="Barnwell J."/>
            <person name="Collins W."/>
            <person name="Escalante A."/>
            <person name="Mullikin J."/>
            <person name="Saul A."/>
            <person name="Guigo R."/>
            <person name="Camara F."/>
            <person name="Young S.K."/>
            <person name="Zeng Q."/>
            <person name="Gargeya S."/>
            <person name="Fitzgerald M."/>
            <person name="Haas B."/>
            <person name="Abouelleil A."/>
            <person name="Alvarado L."/>
            <person name="Arachchi H.M."/>
            <person name="Berlin A."/>
            <person name="Brown A."/>
            <person name="Chapman S.B."/>
            <person name="Chen Z."/>
            <person name="Dunbar C."/>
            <person name="Freedman E."/>
            <person name="Gearin G."/>
            <person name="Gellesch M."/>
            <person name="Goldberg J."/>
            <person name="Griggs A."/>
            <person name="Gujja S."/>
            <person name="Heiman D."/>
            <person name="Howarth C."/>
            <person name="Larson L."/>
            <person name="Lui A."/>
            <person name="MacDonald P.J.P."/>
            <person name="Montmayeur A."/>
            <person name="Murphy C."/>
            <person name="Neiman D."/>
            <person name="Pearson M."/>
            <person name="Priest M."/>
            <person name="Roberts A."/>
            <person name="Saif S."/>
            <person name="Shea T."/>
            <person name="Shenoy N."/>
            <person name="Sisk P."/>
            <person name="Stolte C."/>
            <person name="Sykes S."/>
            <person name="Wortman J."/>
            <person name="Nusbaum C."/>
            <person name="Birren B."/>
        </authorList>
    </citation>
    <scope>NUCLEOTIDE SEQUENCE [LARGE SCALE GENOMIC DNA]</scope>
    <source>
        <strain evidence="11 12">India VII</strain>
    </source>
</reference>
<dbReference type="Gene3D" id="1.25.10.10">
    <property type="entry name" value="Leucine-rich Repeat Variant"/>
    <property type="match status" value="3"/>
</dbReference>
<protein>
    <submittedName>
        <fullName evidence="11">Splicing factor 3B subunit 1</fullName>
    </submittedName>
</protein>